<evidence type="ECO:0000313" key="3">
    <source>
        <dbReference type="EMBL" id="MFE4105935.1"/>
    </source>
</evidence>
<proteinExistence type="predicted"/>
<accession>A0ABW6ICN2</accession>
<feature type="chain" id="PRO_5046009103" description="P-type conjugative transfer protein TrbJ" evidence="2">
    <location>
        <begin position="38"/>
        <end position="261"/>
    </location>
</feature>
<feature type="signal peptide" evidence="2">
    <location>
        <begin position="1"/>
        <end position="37"/>
    </location>
</feature>
<feature type="coiled-coil region" evidence="1">
    <location>
        <begin position="153"/>
        <end position="180"/>
    </location>
</feature>
<keyword evidence="2" id="KW-0732">Signal</keyword>
<name>A0ABW6ICN2_9CYAN</name>
<dbReference type="RefSeq" id="WP_377963203.1">
    <property type="nucleotide sequence ID" value="NZ_JBHZOL010000044.1"/>
</dbReference>
<reference evidence="3 4" key="1">
    <citation type="submission" date="2024-10" db="EMBL/GenBank/DDBJ databases">
        <authorList>
            <person name="Ratan Roy A."/>
            <person name="Morales Sandoval P.H."/>
            <person name="De Los Santos Villalobos S."/>
            <person name="Chakraborty S."/>
            <person name="Mukherjee J."/>
        </authorList>
    </citation>
    <scope>NUCLEOTIDE SEQUENCE [LARGE SCALE GENOMIC DNA]</scope>
    <source>
        <strain evidence="3 4">S1</strain>
    </source>
</reference>
<evidence type="ECO:0000256" key="1">
    <source>
        <dbReference type="SAM" id="Coils"/>
    </source>
</evidence>
<protein>
    <recommendedName>
        <fullName evidence="5">P-type conjugative transfer protein TrbJ</fullName>
    </recommendedName>
</protein>
<comment type="caution">
    <text evidence="3">The sequence shown here is derived from an EMBL/GenBank/DDBJ whole genome shotgun (WGS) entry which is preliminary data.</text>
</comment>
<evidence type="ECO:0008006" key="5">
    <source>
        <dbReference type="Google" id="ProtNLM"/>
    </source>
</evidence>
<evidence type="ECO:0000256" key="2">
    <source>
        <dbReference type="SAM" id="SignalP"/>
    </source>
</evidence>
<gene>
    <name evidence="3" type="ORF">ACFVKH_06590</name>
</gene>
<dbReference type="EMBL" id="JBHZOL010000044">
    <property type="protein sequence ID" value="MFE4105935.1"/>
    <property type="molecule type" value="Genomic_DNA"/>
</dbReference>
<organism evidence="3 4">
    <name type="scientific">Almyronema epifaneia S1</name>
    <dbReference type="NCBI Taxonomy" id="2991925"/>
    <lineage>
        <taxon>Bacteria</taxon>
        <taxon>Bacillati</taxon>
        <taxon>Cyanobacteriota</taxon>
        <taxon>Cyanophyceae</taxon>
        <taxon>Nodosilineales</taxon>
        <taxon>Nodosilineaceae</taxon>
        <taxon>Almyronema</taxon>
        <taxon>Almyronema epifaneia</taxon>
    </lineage>
</organism>
<sequence length="261" mass="27745">MSTDALHSPTRSTLKRSVLVLALSLGSAGILTAPAQAFDLLQPFKSIVNQYVQIFEGYYTRTVNDVLGGVLGDILNGNTGELGIPDPPGDWQELDQVIGGDGQGDVTGQASGETQRLDNFNANPVVLHQSLANASDRESARSMATSVLGTEGQTAMKQEMDAAEQALSAITDKSQEAQSLDVTQDVMKNLTDMVSHQSQLESGSYEQLMQLRQQSATANLIGSNISEALDEGNRAKHAEEMAGAQQVVQAAANVYLPGSMY</sequence>
<dbReference type="Proteomes" id="UP001600165">
    <property type="component" value="Unassembled WGS sequence"/>
</dbReference>
<evidence type="ECO:0000313" key="4">
    <source>
        <dbReference type="Proteomes" id="UP001600165"/>
    </source>
</evidence>
<keyword evidence="1" id="KW-0175">Coiled coil</keyword>
<keyword evidence="4" id="KW-1185">Reference proteome</keyword>